<dbReference type="GO" id="GO:0016020">
    <property type="term" value="C:membrane"/>
    <property type="evidence" value="ECO:0007669"/>
    <property type="project" value="UniProtKB-SubCell"/>
</dbReference>
<reference evidence="7 8" key="1">
    <citation type="submission" date="2020-04" db="EMBL/GenBank/DDBJ databases">
        <title>Advantages and limits of metagenomic assembly and binning of a giant virus.</title>
        <authorList>
            <person name="Schulz F."/>
            <person name="Andreani J."/>
            <person name="Francis R."/>
            <person name="Boudjemaa H."/>
            <person name="Bou Khalil J.Y."/>
            <person name="Lee J."/>
            <person name="La Scola B."/>
            <person name="Woyke T."/>
        </authorList>
    </citation>
    <scope>NUCLEOTIDE SEQUENCE [LARGE SCALE GENOMIC DNA]</scope>
    <source>
        <strain evidence="7 8">FV1/VV64</strain>
    </source>
</reference>
<gene>
    <name evidence="7" type="ORF">Fadolivirus_1_1031</name>
</gene>
<feature type="transmembrane region" description="Helical" evidence="5">
    <location>
        <begin position="70"/>
        <end position="91"/>
    </location>
</feature>
<dbReference type="GO" id="GO:0016491">
    <property type="term" value="F:oxidoreductase activity"/>
    <property type="evidence" value="ECO:0007669"/>
    <property type="project" value="InterPro"/>
</dbReference>
<proteinExistence type="predicted"/>
<evidence type="ECO:0000256" key="2">
    <source>
        <dbReference type="ARBA" id="ARBA00022692"/>
    </source>
</evidence>
<dbReference type="PANTHER" id="PTHR11863">
    <property type="entry name" value="STEROL DESATURASE"/>
    <property type="match status" value="1"/>
</dbReference>
<dbReference type="InterPro" id="IPR006694">
    <property type="entry name" value="Fatty_acid_hydroxylase"/>
</dbReference>
<dbReference type="EMBL" id="MT418680">
    <property type="protein sequence ID" value="QKF94489.1"/>
    <property type="molecule type" value="Genomic_DNA"/>
</dbReference>
<evidence type="ECO:0000256" key="4">
    <source>
        <dbReference type="ARBA" id="ARBA00023136"/>
    </source>
</evidence>
<dbReference type="Pfam" id="PF04116">
    <property type="entry name" value="FA_hydroxylase"/>
    <property type="match status" value="1"/>
</dbReference>
<feature type="domain" description="Fatty acid hydroxylase" evidence="6">
    <location>
        <begin position="75"/>
        <end position="207"/>
    </location>
</feature>
<comment type="subcellular location">
    <subcellularLocation>
        <location evidence="1">Membrane</location>
    </subcellularLocation>
</comment>
<evidence type="ECO:0000256" key="3">
    <source>
        <dbReference type="ARBA" id="ARBA00022989"/>
    </source>
</evidence>
<dbReference type="Proteomes" id="UP001162001">
    <property type="component" value="Segment"/>
</dbReference>
<accession>A0A7D3UW01</accession>
<dbReference type="GO" id="GO:0008610">
    <property type="term" value="P:lipid biosynthetic process"/>
    <property type="evidence" value="ECO:0007669"/>
    <property type="project" value="InterPro"/>
</dbReference>
<evidence type="ECO:0000259" key="6">
    <source>
        <dbReference type="Pfam" id="PF04116"/>
    </source>
</evidence>
<feature type="transmembrane region" description="Helical" evidence="5">
    <location>
        <begin position="252"/>
        <end position="274"/>
    </location>
</feature>
<sequence>MYAFIVLLAGFILALTLERIFQRSKFPYKEGWVKRAVFFNMVQFLVVILGSYTWEVWLEGPSLFKLPWTPFWNGLFAYICVTYVFYWWHYVRHENNFLWLAVHQFHHSPVIITAITSFYKHPLEILINSLIIAVITCPILGLDAQTNAWLTIFAGLAEFFYHLNVPTPYWLGYFIQRPEMHLFHHKEDRQYTWNHGDLAIWDILNGTWLNPTRQQADEVRTGFTQDRERKVIDMLLWKNVLPERPKRLPRNLFKVMLMSALFLLGALNILSVIFDSQTMKGIAVMSTASPLPFVFSSYQGVETFSTTFKLDVTFQNRTKQSVMMDHKLYGKLQGPYNRKNVIGAMFSHGPFFTDERMIQIRDQILDWAFCKGHLTKEFGIDDNIKNVFITIKSKTVGNENKNWVLHVNC</sequence>
<evidence type="ECO:0000256" key="1">
    <source>
        <dbReference type="ARBA" id="ARBA00004370"/>
    </source>
</evidence>
<name>A0A7D3UW01_9VIRU</name>
<organism evidence="7 8">
    <name type="scientific">Fadolivirus FV1/VV64</name>
    <dbReference type="NCBI Taxonomy" id="3070911"/>
    <lineage>
        <taxon>Viruses</taxon>
        <taxon>Varidnaviria</taxon>
        <taxon>Bamfordvirae</taxon>
        <taxon>Nucleocytoviricota</taxon>
        <taxon>Megaviricetes</taxon>
        <taxon>Imitervirales</taxon>
        <taxon>Mimiviridae</taxon>
        <taxon>Klosneuvirinae</taxon>
        <taxon>Fadolivirus</taxon>
        <taxon>Fadolivirus algeromassiliense</taxon>
    </lineage>
</organism>
<feature type="transmembrane region" description="Helical" evidence="5">
    <location>
        <begin position="35"/>
        <end position="58"/>
    </location>
</feature>
<evidence type="ECO:0000256" key="5">
    <source>
        <dbReference type="SAM" id="Phobius"/>
    </source>
</evidence>
<keyword evidence="4 5" id="KW-0472">Membrane</keyword>
<evidence type="ECO:0000313" key="7">
    <source>
        <dbReference type="EMBL" id="QKF94489.1"/>
    </source>
</evidence>
<dbReference type="InterPro" id="IPR050307">
    <property type="entry name" value="Sterol_Desaturase_Related"/>
</dbReference>
<feature type="transmembrane region" description="Helical" evidence="5">
    <location>
        <begin position="125"/>
        <end position="142"/>
    </location>
</feature>
<keyword evidence="3 5" id="KW-1133">Transmembrane helix</keyword>
<keyword evidence="2 5" id="KW-0812">Transmembrane</keyword>
<evidence type="ECO:0000313" key="8">
    <source>
        <dbReference type="Proteomes" id="UP001162001"/>
    </source>
</evidence>
<feature type="transmembrane region" description="Helical" evidence="5">
    <location>
        <begin position="148"/>
        <end position="171"/>
    </location>
</feature>
<dbReference type="GO" id="GO:0005506">
    <property type="term" value="F:iron ion binding"/>
    <property type="evidence" value="ECO:0007669"/>
    <property type="project" value="InterPro"/>
</dbReference>
<keyword evidence="8" id="KW-1185">Reference proteome</keyword>
<protein>
    <submittedName>
        <fullName evidence="7">Fatty acid hydroxylase</fullName>
    </submittedName>
</protein>